<proteinExistence type="predicted"/>
<evidence type="ECO:0000313" key="1">
    <source>
        <dbReference type="EMBL" id="GAA1956992.1"/>
    </source>
</evidence>
<evidence type="ECO:0000313" key="2">
    <source>
        <dbReference type="Proteomes" id="UP001499854"/>
    </source>
</evidence>
<organism evidence="1 2">
    <name type="scientific">Catenulispora subtropica</name>
    <dbReference type="NCBI Taxonomy" id="450798"/>
    <lineage>
        <taxon>Bacteria</taxon>
        <taxon>Bacillati</taxon>
        <taxon>Actinomycetota</taxon>
        <taxon>Actinomycetes</taxon>
        <taxon>Catenulisporales</taxon>
        <taxon>Catenulisporaceae</taxon>
        <taxon>Catenulispora</taxon>
    </lineage>
</organism>
<reference evidence="1 2" key="1">
    <citation type="journal article" date="2019" name="Int. J. Syst. Evol. Microbiol.">
        <title>The Global Catalogue of Microorganisms (GCM) 10K type strain sequencing project: providing services to taxonomists for standard genome sequencing and annotation.</title>
        <authorList>
            <consortium name="The Broad Institute Genomics Platform"/>
            <consortium name="The Broad Institute Genome Sequencing Center for Infectious Disease"/>
            <person name="Wu L."/>
            <person name="Ma J."/>
        </authorList>
    </citation>
    <scope>NUCLEOTIDE SEQUENCE [LARGE SCALE GENOMIC DNA]</scope>
    <source>
        <strain evidence="1 2">JCM 16013</strain>
    </source>
</reference>
<dbReference type="EMBL" id="BAAAQM010000004">
    <property type="protein sequence ID" value="GAA1956992.1"/>
    <property type="molecule type" value="Genomic_DNA"/>
</dbReference>
<dbReference type="RefSeq" id="WP_344655832.1">
    <property type="nucleotide sequence ID" value="NZ_BAAAQM010000004.1"/>
</dbReference>
<sequence>MVYPATDNPVRSACVHMGTSMNVELLALRGVTWEVPSVSDSSVATVTDVVTPPGTRHDHVTLLRPGTVTLTSASTYNPDPHGPPSRQWTLTLTIVS</sequence>
<comment type="caution">
    <text evidence="1">The sequence shown here is derived from an EMBL/GenBank/DDBJ whole genome shotgun (WGS) entry which is preliminary data.</text>
</comment>
<name>A0ABN2QRT0_9ACTN</name>
<keyword evidence="2" id="KW-1185">Reference proteome</keyword>
<gene>
    <name evidence="1" type="ORF">GCM10009838_11180</name>
</gene>
<accession>A0ABN2QRT0</accession>
<protein>
    <submittedName>
        <fullName evidence="1">Uncharacterized protein</fullName>
    </submittedName>
</protein>
<dbReference type="Proteomes" id="UP001499854">
    <property type="component" value="Unassembled WGS sequence"/>
</dbReference>